<evidence type="ECO:0000256" key="4">
    <source>
        <dbReference type="PROSITE-ProRule" id="PRU01161"/>
    </source>
</evidence>
<dbReference type="Gene3D" id="3.40.1090.10">
    <property type="entry name" value="Cytosolic phospholipase A2 catalytic domain"/>
    <property type="match status" value="2"/>
</dbReference>
<feature type="short sequence motif" description="GXSXG" evidence="4">
    <location>
        <begin position="40"/>
        <end position="44"/>
    </location>
</feature>
<feature type="short sequence motif" description="GXGXXG" evidence="4">
    <location>
        <begin position="9"/>
        <end position="14"/>
    </location>
</feature>
<keyword evidence="3 4" id="KW-0443">Lipid metabolism</keyword>
<evidence type="ECO:0000256" key="1">
    <source>
        <dbReference type="ARBA" id="ARBA00022801"/>
    </source>
</evidence>
<feature type="domain" description="PNPLA" evidence="5">
    <location>
        <begin position="5"/>
        <end position="200"/>
    </location>
</feature>
<feature type="active site" description="Nucleophile" evidence="4">
    <location>
        <position position="42"/>
    </location>
</feature>
<reference evidence="6 7" key="1">
    <citation type="submission" date="2016-10" db="EMBL/GenBank/DDBJ databases">
        <authorList>
            <person name="de Groot N.N."/>
        </authorList>
    </citation>
    <scope>NUCLEOTIDE SEQUENCE [LARGE SCALE GENOMIC DNA]</scope>
    <source>
        <strain evidence="6 7">DSM 44637</strain>
    </source>
</reference>
<dbReference type="Proteomes" id="UP000199137">
    <property type="component" value="Unassembled WGS sequence"/>
</dbReference>
<evidence type="ECO:0000256" key="2">
    <source>
        <dbReference type="ARBA" id="ARBA00022963"/>
    </source>
</evidence>
<dbReference type="GO" id="GO:0016042">
    <property type="term" value="P:lipid catabolic process"/>
    <property type="evidence" value="ECO:0007669"/>
    <property type="project" value="UniProtKB-UniRule"/>
</dbReference>
<keyword evidence="2 4" id="KW-0442">Lipid degradation</keyword>
<dbReference type="GO" id="GO:0016787">
    <property type="term" value="F:hydrolase activity"/>
    <property type="evidence" value="ECO:0007669"/>
    <property type="project" value="UniProtKB-UniRule"/>
</dbReference>
<accession>A0A1I5FR65</accession>
<dbReference type="InterPro" id="IPR016035">
    <property type="entry name" value="Acyl_Trfase/lysoPLipase"/>
</dbReference>
<dbReference type="InterPro" id="IPR050301">
    <property type="entry name" value="NTE"/>
</dbReference>
<feature type="active site" description="Proton acceptor" evidence="4">
    <location>
        <position position="186"/>
    </location>
</feature>
<dbReference type="PROSITE" id="PS51635">
    <property type="entry name" value="PNPLA"/>
    <property type="match status" value="1"/>
</dbReference>
<evidence type="ECO:0000256" key="3">
    <source>
        <dbReference type="ARBA" id="ARBA00023098"/>
    </source>
</evidence>
<protein>
    <submittedName>
        <fullName evidence="6">NTE family protein</fullName>
    </submittedName>
</protein>
<keyword evidence="1 4" id="KW-0378">Hydrolase</keyword>
<dbReference type="Pfam" id="PF01734">
    <property type="entry name" value="Patatin"/>
    <property type="match status" value="1"/>
</dbReference>
<evidence type="ECO:0000313" key="7">
    <source>
        <dbReference type="Proteomes" id="UP000199137"/>
    </source>
</evidence>
<dbReference type="SUPFAM" id="SSF52151">
    <property type="entry name" value="FabD/lysophospholipase-like"/>
    <property type="match status" value="1"/>
</dbReference>
<dbReference type="PANTHER" id="PTHR14226">
    <property type="entry name" value="NEUROPATHY TARGET ESTERASE/SWISS CHEESE D.MELANOGASTER"/>
    <property type="match status" value="1"/>
</dbReference>
<evidence type="ECO:0000313" key="6">
    <source>
        <dbReference type="EMBL" id="SFO26083.1"/>
    </source>
</evidence>
<evidence type="ECO:0000259" key="5">
    <source>
        <dbReference type="PROSITE" id="PS51635"/>
    </source>
</evidence>
<dbReference type="EMBL" id="FOWC01000001">
    <property type="protein sequence ID" value="SFO26083.1"/>
    <property type="molecule type" value="Genomic_DNA"/>
</dbReference>
<dbReference type="RefSeq" id="WP_093572422.1">
    <property type="nucleotide sequence ID" value="NZ_FOWC01000001.1"/>
</dbReference>
<dbReference type="PANTHER" id="PTHR14226:SF57">
    <property type="entry name" value="BLR7027 PROTEIN"/>
    <property type="match status" value="1"/>
</dbReference>
<name>A0A1I5FR65_9PSEU</name>
<dbReference type="STRING" id="112413.SAMN05421854_1011249"/>
<dbReference type="InterPro" id="IPR002641">
    <property type="entry name" value="PNPLA_dom"/>
</dbReference>
<organism evidence="6 7">
    <name type="scientific">Amycolatopsis rubida</name>
    <dbReference type="NCBI Taxonomy" id="112413"/>
    <lineage>
        <taxon>Bacteria</taxon>
        <taxon>Bacillati</taxon>
        <taxon>Actinomycetota</taxon>
        <taxon>Actinomycetes</taxon>
        <taxon>Pseudonocardiales</taxon>
        <taxon>Pseudonocardiaceae</taxon>
        <taxon>Amycolatopsis</taxon>
    </lineage>
</organism>
<dbReference type="AlphaFoldDB" id="A0A1I5FR65"/>
<proteinExistence type="predicted"/>
<gene>
    <name evidence="6" type="ORF">SAMN05421854_1011249</name>
</gene>
<dbReference type="OrthoDB" id="2339873at2"/>
<feature type="short sequence motif" description="DGA/G" evidence="4">
    <location>
        <begin position="186"/>
        <end position="188"/>
    </location>
</feature>
<sequence>MSRALVLGGGGVAGIAWATGLLTGLAEAGQDVTDADVLIGTSAGAAVAAQLGSGLPLPQLYARQTDPARQAAEIAAEFDPEKFGEEFAAVLADGGTAAEIRRAMGKYALAAETVPEPRRRAVIESRLPSHEWPARAVKIVAVEAETGEPSVFDSSSGVSLVAAVEASCAVPGIWPAVPINGGWYVDGGVRSSANADYATGFAQVTVVVPMGAAEAFPVERPFDQVLADLRSAGAKVAVLEPDEASVTAIGPNPLNPETRSTAAAAGLAQGQRGGVVWE</sequence>